<accession>A0ABX5PWP5</accession>
<comment type="caution">
    <text evidence="3">The sequence shown here is derived from an EMBL/GenBank/DDBJ whole genome shotgun (WGS) entry which is preliminary data.</text>
</comment>
<dbReference type="EMBL" id="QKZR01000004">
    <property type="protein sequence ID" value="PZX39103.1"/>
    <property type="molecule type" value="Genomic_DNA"/>
</dbReference>
<dbReference type="InterPro" id="IPR052893">
    <property type="entry name" value="TCS_response_regulator"/>
</dbReference>
<dbReference type="SUPFAM" id="SSF52172">
    <property type="entry name" value="CheY-like"/>
    <property type="match status" value="1"/>
</dbReference>
<sequence>MIVLKAISVKNVKLKVLLIEDDAIEVMKLKRAIVKLELNHDLIEAKNGEEALKILKQDHIIPDVIFLDLNMPKINGLEFLKILKEDEVLKYIPTIILTTSNNRRDVLACYSTGVAGYIIKPLKYEDYVNKIKVTLDYWSMNELIKA</sequence>
<dbReference type="PANTHER" id="PTHR44520">
    <property type="entry name" value="RESPONSE REGULATOR RCP1-RELATED"/>
    <property type="match status" value="1"/>
</dbReference>
<evidence type="ECO:0000256" key="1">
    <source>
        <dbReference type="PROSITE-ProRule" id="PRU00169"/>
    </source>
</evidence>
<dbReference type="Pfam" id="PF00072">
    <property type="entry name" value="Response_reg"/>
    <property type="match status" value="1"/>
</dbReference>
<gene>
    <name evidence="3" type="ORF">LX97_02469</name>
</gene>
<dbReference type="Gene3D" id="3.40.50.2300">
    <property type="match status" value="1"/>
</dbReference>
<dbReference type="InterPro" id="IPR001789">
    <property type="entry name" value="Sig_transdc_resp-reg_receiver"/>
</dbReference>
<keyword evidence="1" id="KW-0597">Phosphoprotein</keyword>
<dbReference type="CDD" id="cd17557">
    <property type="entry name" value="REC_Rcp-like"/>
    <property type="match status" value="1"/>
</dbReference>
<feature type="domain" description="Response regulatory" evidence="2">
    <location>
        <begin position="15"/>
        <end position="135"/>
    </location>
</feature>
<organism evidence="3 4">
    <name type="scientific">Nonlabens dokdonensis</name>
    <dbReference type="NCBI Taxonomy" id="328515"/>
    <lineage>
        <taxon>Bacteria</taxon>
        <taxon>Pseudomonadati</taxon>
        <taxon>Bacteroidota</taxon>
        <taxon>Flavobacteriia</taxon>
        <taxon>Flavobacteriales</taxon>
        <taxon>Flavobacteriaceae</taxon>
        <taxon>Nonlabens</taxon>
    </lineage>
</organism>
<name>A0ABX5PWP5_9FLAO</name>
<dbReference type="Proteomes" id="UP000248584">
    <property type="component" value="Unassembled WGS sequence"/>
</dbReference>
<feature type="modified residue" description="4-aspartylphosphate" evidence="1">
    <location>
        <position position="68"/>
    </location>
</feature>
<dbReference type="PANTHER" id="PTHR44520:SF2">
    <property type="entry name" value="RESPONSE REGULATOR RCP1"/>
    <property type="match status" value="1"/>
</dbReference>
<evidence type="ECO:0000313" key="3">
    <source>
        <dbReference type="EMBL" id="PZX39103.1"/>
    </source>
</evidence>
<evidence type="ECO:0000313" key="4">
    <source>
        <dbReference type="Proteomes" id="UP000248584"/>
    </source>
</evidence>
<evidence type="ECO:0000259" key="2">
    <source>
        <dbReference type="PROSITE" id="PS50110"/>
    </source>
</evidence>
<keyword evidence="4" id="KW-1185">Reference proteome</keyword>
<dbReference type="PROSITE" id="PS50110">
    <property type="entry name" value="RESPONSE_REGULATORY"/>
    <property type="match status" value="1"/>
</dbReference>
<dbReference type="SMART" id="SM00448">
    <property type="entry name" value="REC"/>
    <property type="match status" value="1"/>
</dbReference>
<dbReference type="InterPro" id="IPR011006">
    <property type="entry name" value="CheY-like_superfamily"/>
</dbReference>
<reference evidence="3 4" key="1">
    <citation type="submission" date="2018-06" db="EMBL/GenBank/DDBJ databases">
        <title>Genomic Encyclopedia of Archaeal and Bacterial Type Strains, Phase II (KMG-II): from individual species to whole genera.</title>
        <authorList>
            <person name="Goeker M."/>
        </authorList>
    </citation>
    <scope>NUCLEOTIDE SEQUENCE [LARGE SCALE GENOMIC DNA]</scope>
    <source>
        <strain evidence="3 4">DSM 17205</strain>
    </source>
</reference>
<proteinExistence type="predicted"/>
<protein>
    <submittedName>
        <fullName evidence="3">Response regulator receiver domain-containing protein</fullName>
    </submittedName>
</protein>